<dbReference type="SUPFAM" id="SSF47336">
    <property type="entry name" value="ACP-like"/>
    <property type="match status" value="4"/>
</dbReference>
<name>A0A844T903_9BRAD</name>
<comment type="caution">
    <text evidence="7">The sequence shown here is derived from an EMBL/GenBank/DDBJ whole genome shotgun (WGS) entry which is preliminary data.</text>
</comment>
<dbReference type="EMBL" id="WQNE01000018">
    <property type="protein sequence ID" value="MVT75598.1"/>
    <property type="molecule type" value="Genomic_DNA"/>
</dbReference>
<accession>A0A844T903</accession>
<dbReference type="GO" id="GO:0031177">
    <property type="term" value="F:phosphopantetheine binding"/>
    <property type="evidence" value="ECO:0007669"/>
    <property type="project" value="InterPro"/>
</dbReference>
<dbReference type="Proteomes" id="UP000449969">
    <property type="component" value="Unassembled WGS sequence"/>
</dbReference>
<dbReference type="Gene3D" id="3.30.559.30">
    <property type="entry name" value="Nonribosomal peptide synthetase, condensation domain"/>
    <property type="match status" value="3"/>
</dbReference>
<dbReference type="PROSITE" id="PS00012">
    <property type="entry name" value="PHOSPHOPANTETHEINE"/>
    <property type="match status" value="1"/>
</dbReference>
<dbReference type="CDD" id="cd12114">
    <property type="entry name" value="A_NRPS_TlmIV_like"/>
    <property type="match status" value="1"/>
</dbReference>
<evidence type="ECO:0000313" key="7">
    <source>
        <dbReference type="EMBL" id="MVT75598.1"/>
    </source>
</evidence>
<keyword evidence="8" id="KW-1185">Reference proteome</keyword>
<comment type="pathway">
    <text evidence="2">Siderophore biosynthesis.</text>
</comment>
<dbReference type="NCBIfam" id="NF003417">
    <property type="entry name" value="PRK04813.1"/>
    <property type="match status" value="3"/>
</dbReference>
<dbReference type="GO" id="GO:0043041">
    <property type="term" value="P:amino acid activation for nonribosomal peptide biosynthetic process"/>
    <property type="evidence" value="ECO:0007669"/>
    <property type="project" value="TreeGrafter"/>
</dbReference>
<dbReference type="Gene3D" id="3.30.559.10">
    <property type="entry name" value="Chloramphenicol acetyltransferase-like domain"/>
    <property type="match status" value="3"/>
</dbReference>
<protein>
    <submittedName>
        <fullName evidence="7">Amino acid adenylation domain-containing protein</fullName>
    </submittedName>
</protein>
<evidence type="ECO:0000256" key="5">
    <source>
        <dbReference type="ARBA" id="ARBA00022598"/>
    </source>
</evidence>
<evidence type="ECO:0000313" key="8">
    <source>
        <dbReference type="Proteomes" id="UP000449969"/>
    </source>
</evidence>
<dbReference type="InterPro" id="IPR020845">
    <property type="entry name" value="AMP-binding_CS"/>
</dbReference>
<dbReference type="SMART" id="SM00823">
    <property type="entry name" value="PKS_PP"/>
    <property type="match status" value="3"/>
</dbReference>
<dbReference type="GO" id="GO:0044550">
    <property type="term" value="P:secondary metabolite biosynthetic process"/>
    <property type="evidence" value="ECO:0007669"/>
    <property type="project" value="TreeGrafter"/>
</dbReference>
<feature type="domain" description="Carrier" evidence="6">
    <location>
        <begin position="2089"/>
        <end position="2163"/>
    </location>
</feature>
<dbReference type="Gene3D" id="1.10.1200.10">
    <property type="entry name" value="ACP-like"/>
    <property type="match status" value="4"/>
</dbReference>
<evidence type="ECO:0000256" key="3">
    <source>
        <dbReference type="ARBA" id="ARBA00022450"/>
    </source>
</evidence>
<gene>
    <name evidence="7" type="ORF">GPL20_21580</name>
</gene>
<dbReference type="InterPro" id="IPR001242">
    <property type="entry name" value="Condensation_dom"/>
</dbReference>
<dbReference type="PROSITE" id="PS00455">
    <property type="entry name" value="AMP_BINDING"/>
    <property type="match status" value="3"/>
</dbReference>
<keyword evidence="5" id="KW-0436">Ligase</keyword>
<dbReference type="CDD" id="cd19535">
    <property type="entry name" value="Cyc_NRPS"/>
    <property type="match status" value="3"/>
</dbReference>
<dbReference type="InterPro" id="IPR042099">
    <property type="entry name" value="ANL_N_sf"/>
</dbReference>
<dbReference type="PANTHER" id="PTHR45527:SF10">
    <property type="entry name" value="PYOCHELIN SYNTHASE PCHF"/>
    <property type="match status" value="1"/>
</dbReference>
<dbReference type="GO" id="GO:0000036">
    <property type="term" value="F:acyl carrier activity"/>
    <property type="evidence" value="ECO:0007669"/>
    <property type="project" value="TreeGrafter"/>
</dbReference>
<dbReference type="SUPFAM" id="SSF56801">
    <property type="entry name" value="Acetyl-CoA synthetase-like"/>
    <property type="match status" value="3"/>
</dbReference>
<dbReference type="InterPro" id="IPR025110">
    <property type="entry name" value="AMP-bd_C"/>
</dbReference>
<sequence>MDGHADVLVETLSGLLGISADRLDDESDLLCLGLDSVRTMRAASQLRRAGLAVTFSALIGKRTLADWRRELSDLRGPIIAPLTEERASAQGGSFELATMQHAFWIGRSDAQQLGGVTAHFYAELDGEDVDPERMARAVDALIQRHPMLRMQVTPEGRQRVLAAPRVPVFRVHDLRGLDGDECARQLERIRQRYSHQRLRVEEGEVIMIALSRRSGGGSRLHVDLDMMAGDAVSLRTILRELAFFYGNPGGVLPRLELTYEEYLRDNRQMRAAEREQDRAWWKARLDDMAPPPALPLRSTKDSATAPRVVRHHHWLDTGASSRLNQLCRQNGVTLTAVMTTLFAQTVGLWSGGDPFLLNLPVFSRQSDHPDVDALVGDFSSSVLINAYPDRCAFLEQVRAQQQILHEAVAHAAYGGVEVLRDLTRRQQGQQVLAPVVFTSALALGDLYEPAVREQFGEPVWSISQGPQVWLDAQITEYSGGILLNWDVRDDVFIEGVIAAMFDYFRGQLERLLDAPESWHLPLQAPAPVMPIEPQQIRQAPVPEPLFARVFAQAAQSPDTPALLWGSDDSMSYGELAEGALRVAAFLHANDVRPGDSVAITMPKGWPQIVAALGVLAAGCIYVPCGIDLPQLRRDQIYQSAGVRLVLAGTDELRSAVQPVHLFADAVESAPLAQPVEVPAEQVMYVIFTSGSTGAPKGVEVSHRAVANTIEAVNRRFGINAADRTLTLSELDFDLSAYDIFAFLAYGGSVVVVDETQRRDAHAWLKLIRRRQVNVISCVPALLDMLLMANGEEALAGLRLVMLGGDRILPELAQRWWRVTNNAPFVGLGGMTEAAIHSTHHQLGADETGWNVVPYGHPLDNMSCRVVDRHGRDCPAGVAGELWVSGPGVAIGYRGDPERTAEKFVIHEGRRWYRSGDQVRYRADGVIEFLGRADNQVKIRGHRIELGEVEAVLSAHPAVEQVLVVVVAPVARQLCALVVLRDDVDLAELREWAAARLPKYSVPEHCQRVPHFPLTANGKIDRKVLTRQAEQKLRSEAHPRRAPVGEIEQRVGRIWQSLLSVPEVGRGDNFFVLGGDSLIATRLMAELRRAGLAGQLADLFAKPELAAFCATLQQRSEVRETVIRVEPAQRFEPFALTDIQRAFWIGRAPQMPLGGVGSHFYIEFDGTGLDIKRLESSWRTLVARHDMLRAVVTEQGQQRVLQTVPAYEIRRHRLPAEAADAQLEALRQSLSHTCYDVTRWPLFDIQVAEYPAGAETRARVFVSLDSLMLDGRSIMVLFTEWDQLYGNGRTVALASRLRFRDYVVQYQPDSQHVERAQRFWQARIAELPDAPALPLQAAPETLRRPRFRRLSSTLDASCWRRFRERARQHGITPSVALAAAYGEVLGYWSNQPAVAINLTLFDRPRCHDEIDRVVGDFASILLLGYQTSGGKGFVDAALRLQRQEGEGLSHRDVSGVWVLRELARHKGEPMATMPVVFTSVLGLPKDASLDLSPAFPRQVYAVTQTPQVWLDAKVSESRDGLVLDWDGIDELFAPGVLDDMFATYVGLVTRLADEHWAHPVRLAPPASHQQVREDANSTVHVWRDSRPLYLRFFAQAKQTPAAPALLCAAGQIVDYQTLAGQALRVAGYLAAQGVRPGDRVAITHAKGPDQVIAVLGVLAAGGCYVPSGIDLPMARREIVYRSAGVRLVLTDEVSRQRLEWPAETPVVPLSVALGGLSLKEPVAQPPHAIKYIIFTSGSTGVPKGVEVSHAAVANTIDAVDRLFAIRPEDRTITLSALDFDLSAYDLFAFLSLGASVVVVSETERRDAAAWVSLINRCRVTVISAVPALVEMISIAAEQTGLTPGLRLVMVGGDRVARALPEALWRYAPQARFAALGGMTEAAIHSTCHEVTRHDPQWACAPYGRPLANMRCRVVDGFGRDCPDWVMGELWVAGAGVAQGYHGDAARTQEKFVTREGDRWYRTGDVARYHPSGILEFLGRADNQVKIRGHRIELAEVEGALVGHPQIEAAAAVVLKGAAVKLAAAIVAAEQLDLAKVRSRLQATLPDYEVPEYLLQLERFPLTANGKIDRAAIAAQLANVAAGGAGAERRRPTGAAERLVADLWSELLGHADVGADDNFFALGGDSLIATRLMARLQGQGYRGALAALFTQPQLADFAATLIAERPTAVSAIVADEASRYAPFPLTDVQQAYWLGRREDFELGGIAAQCYVEYDLENLDIARLQRAWSTLVERHDMLRCVIDDAGQQRVLPVPPGSRIHLHDLQAVADQPAALASLRDRLSRQTRDAGTRGLVDIHVILHGAAQSRLAVLFDNLAVDGLSMLTLLTELFQLYERPDQAMPRIDIRFRDCVCARVQTGVSERALGYWRQRLADLPPAPALPTRIEPSTLSRPRFSRVQARLAPELWSRLTEKARDAGITPSVLLLTCFSEILSRWSGQSELVVNLTLFGRPELHPDINRVVGDFTSLILAAYRAEKGESWLARAERLQAQIWQDLDHQDVSAVRVMRELASRNRAEVRPVPVVFTSMLGVADTLAKATRWPDFTSSQTPQVWLDHQAIDLVDGLLLSWDYVELLFPDGMIAAMFDGYLALLHKLIDVDWREPFQRALPEPQRAVRNRVNATEAPSQVEALHAAFFRQAELAPRRRALWTLESGEVSYGSLARQALSVSAYLEQQGVRPGDRVGISCRRGAGQVAAVLGVLAAGAAYVPINPAHPLWRRSLMCARADVRLVLADHAPELPPSVGAGVLSEALTTPPLAQPCGQTPGDALAYIIFTSGSTGEPKGVEIEHRSAVNTVDDICRRFAVDAQDVVLGVSALDFDLSVFDLFGTLGQGAMLVLTSNDEQREADRWLELMDAHGVTLWNSVPALMEMTLTMAAARGVVLPALRLVLLSGDWVAADIAGRLASTAPQARVIALGGATEASIWSNAWTVDKTPLDDWGSVPYGLPLRNQMFRVVDALGDDAPDWVPGELWIGGHGVARGYCGAPELTAKQFSGDYPERWYRTGDLGRYRPDGVLEFLGRRDGQIKLHGHRIELGEIEQVLQQHGAVRRAVATVDGKGETARLLAFVEPQTAACDLAGLRDFLRDRLPAYAVPAELVPLAAWPLSANGKIDRNRLTELRPQRSEQAQPVDDAREQEIARFWHELLDAMPRSRSDSFFALGGNSLLGTRLVARLSQHFGITLSLREFFADATLAGLSASIAGHLAAAARMEEGSL</sequence>
<dbReference type="FunFam" id="3.30.559.10:FF:000023">
    <property type="entry name" value="Non-ribosomal peptide synthetase"/>
    <property type="match status" value="3"/>
</dbReference>
<dbReference type="Pfam" id="PF00550">
    <property type="entry name" value="PP-binding"/>
    <property type="match status" value="4"/>
</dbReference>
<dbReference type="InterPro" id="IPR010071">
    <property type="entry name" value="AA_adenyl_dom"/>
</dbReference>
<feature type="domain" description="Carrier" evidence="6">
    <location>
        <begin position="3125"/>
        <end position="3200"/>
    </location>
</feature>
<dbReference type="GO" id="GO:0016874">
    <property type="term" value="F:ligase activity"/>
    <property type="evidence" value="ECO:0007669"/>
    <property type="project" value="UniProtKB-KW"/>
</dbReference>
<dbReference type="InterPro" id="IPR006162">
    <property type="entry name" value="Ppantetheine_attach_site"/>
</dbReference>
<reference evidence="7 8" key="1">
    <citation type="submission" date="2019-12" db="EMBL/GenBank/DDBJ databases">
        <title>Draft genome sequences Bradyrhizobium cajani AMBPC1010, Bradyrhizobium pachyrhizi AMBPC1040 and Bradyrhizobium yuanmingense ALSPC3051, three plant growth promoting strains isolated from nodules of Cajanus cajan L. in Dominican Republic.</title>
        <authorList>
            <person name="Flores-Felix J.D."/>
            <person name="Araujo J."/>
            <person name="Diaz-Alcantara C."/>
            <person name="Gonzalez-Andres F."/>
            <person name="Velazquez E."/>
        </authorList>
    </citation>
    <scope>NUCLEOTIDE SEQUENCE [LARGE SCALE GENOMIC DNA]</scope>
    <source>
        <strain evidence="7 8">1010</strain>
    </source>
</reference>
<evidence type="ECO:0000259" key="6">
    <source>
        <dbReference type="PROSITE" id="PS50075"/>
    </source>
</evidence>
<feature type="domain" description="Carrier" evidence="6">
    <location>
        <begin position="1041"/>
        <end position="1115"/>
    </location>
</feature>
<dbReference type="InterPro" id="IPR000873">
    <property type="entry name" value="AMP-dep_synth/lig_dom"/>
</dbReference>
<proteinExistence type="predicted"/>
<evidence type="ECO:0000256" key="4">
    <source>
        <dbReference type="ARBA" id="ARBA00022553"/>
    </source>
</evidence>
<dbReference type="InterPro" id="IPR009081">
    <property type="entry name" value="PP-bd_ACP"/>
</dbReference>
<dbReference type="NCBIfam" id="TIGR01733">
    <property type="entry name" value="AA-adenyl-dom"/>
    <property type="match status" value="3"/>
</dbReference>
<dbReference type="SUPFAM" id="SSF52777">
    <property type="entry name" value="CoA-dependent acyltransferases"/>
    <property type="match status" value="6"/>
</dbReference>
<keyword evidence="3" id="KW-0596">Phosphopantetheine</keyword>
<dbReference type="Gene3D" id="3.40.50.12780">
    <property type="entry name" value="N-terminal domain of ligase-like"/>
    <property type="match status" value="3"/>
</dbReference>
<evidence type="ECO:0000256" key="1">
    <source>
        <dbReference type="ARBA" id="ARBA00001957"/>
    </source>
</evidence>
<dbReference type="OrthoDB" id="9803968at2"/>
<dbReference type="PROSITE" id="PS50075">
    <property type="entry name" value="CARRIER"/>
    <property type="match status" value="4"/>
</dbReference>
<evidence type="ECO:0000256" key="2">
    <source>
        <dbReference type="ARBA" id="ARBA00004924"/>
    </source>
</evidence>
<dbReference type="InterPro" id="IPR036736">
    <property type="entry name" value="ACP-like_sf"/>
</dbReference>
<dbReference type="InterPro" id="IPR057737">
    <property type="entry name" value="Condensation_MtbB-like"/>
</dbReference>
<dbReference type="Gene3D" id="3.30.300.30">
    <property type="match status" value="3"/>
</dbReference>
<keyword evidence="4" id="KW-0597">Phosphoprotein</keyword>
<dbReference type="FunFam" id="3.40.50.12780:FF:000012">
    <property type="entry name" value="Non-ribosomal peptide synthetase"/>
    <property type="match status" value="1"/>
</dbReference>
<dbReference type="GO" id="GO:0005737">
    <property type="term" value="C:cytoplasm"/>
    <property type="evidence" value="ECO:0007669"/>
    <property type="project" value="TreeGrafter"/>
</dbReference>
<dbReference type="Pfam" id="PF00668">
    <property type="entry name" value="Condensation"/>
    <property type="match status" value="3"/>
</dbReference>
<feature type="domain" description="Carrier" evidence="6">
    <location>
        <begin position="1"/>
        <end position="75"/>
    </location>
</feature>
<organism evidence="7 8">
    <name type="scientific">Bradyrhizobium cajani</name>
    <dbReference type="NCBI Taxonomy" id="1928661"/>
    <lineage>
        <taxon>Bacteria</taxon>
        <taxon>Pseudomonadati</taxon>
        <taxon>Pseudomonadota</taxon>
        <taxon>Alphaproteobacteria</taxon>
        <taxon>Hyphomicrobiales</taxon>
        <taxon>Nitrobacteraceae</taxon>
        <taxon>Bradyrhizobium</taxon>
    </lineage>
</organism>
<dbReference type="InterPro" id="IPR023213">
    <property type="entry name" value="CAT-like_dom_sf"/>
</dbReference>
<dbReference type="PANTHER" id="PTHR45527">
    <property type="entry name" value="NONRIBOSOMAL PEPTIDE SYNTHETASE"/>
    <property type="match status" value="1"/>
</dbReference>
<dbReference type="Pfam" id="PF00501">
    <property type="entry name" value="AMP-binding"/>
    <property type="match status" value="3"/>
</dbReference>
<dbReference type="InterPro" id="IPR045851">
    <property type="entry name" value="AMP-bd_C_sf"/>
</dbReference>
<dbReference type="Pfam" id="PF13193">
    <property type="entry name" value="AMP-binding_C"/>
    <property type="match status" value="3"/>
</dbReference>
<dbReference type="InterPro" id="IPR020806">
    <property type="entry name" value="PKS_PP-bd"/>
</dbReference>
<dbReference type="FunFam" id="3.30.559.30:FF:000006">
    <property type="entry name" value="Yersiniabactin polyketide/non-ribosomal peptide synthetase"/>
    <property type="match status" value="3"/>
</dbReference>
<comment type="cofactor">
    <cofactor evidence="1">
        <name>pantetheine 4'-phosphate</name>
        <dbReference type="ChEBI" id="CHEBI:47942"/>
    </cofactor>
</comment>